<feature type="transmembrane region" description="Helical" evidence="2">
    <location>
        <begin position="35"/>
        <end position="53"/>
    </location>
</feature>
<name>A0ABP0UWH0_9BRYO</name>
<keyword evidence="4" id="KW-1185">Reference proteome</keyword>
<reference evidence="3" key="1">
    <citation type="submission" date="2024-02" db="EMBL/GenBank/DDBJ databases">
        <authorList>
            <consortium name="ELIXIR-Norway"/>
            <consortium name="Elixir Norway"/>
        </authorList>
    </citation>
    <scope>NUCLEOTIDE SEQUENCE</scope>
</reference>
<evidence type="ECO:0000313" key="4">
    <source>
        <dbReference type="Proteomes" id="UP001497512"/>
    </source>
</evidence>
<evidence type="ECO:0000256" key="2">
    <source>
        <dbReference type="SAM" id="Phobius"/>
    </source>
</evidence>
<accession>A0ABP0UWH0</accession>
<keyword evidence="2" id="KW-1133">Transmembrane helix</keyword>
<evidence type="ECO:0000256" key="1">
    <source>
        <dbReference type="SAM" id="MobiDB-lite"/>
    </source>
</evidence>
<sequence length="125" mass="13758">MQHYISIAYRKALLGGFCFVEFGPVLRIFGLNPFVGTYLFGPVFFVFAGFRGGKLLDVETARAAAAAEEEEEEDWVLKNQILLFIFVLKHLDGGDDPDSMETEIIGGKKKRGPQVSAGEKNGKGL</sequence>
<proteinExistence type="predicted"/>
<dbReference type="Proteomes" id="UP001497512">
    <property type="component" value="Chromosome 7"/>
</dbReference>
<keyword evidence="2" id="KW-0472">Membrane</keyword>
<keyword evidence="2" id="KW-0812">Transmembrane</keyword>
<feature type="region of interest" description="Disordered" evidence="1">
    <location>
        <begin position="92"/>
        <end position="125"/>
    </location>
</feature>
<dbReference type="EMBL" id="OZ019899">
    <property type="protein sequence ID" value="CAK9231449.1"/>
    <property type="molecule type" value="Genomic_DNA"/>
</dbReference>
<protein>
    <submittedName>
        <fullName evidence="3">Uncharacterized protein</fullName>
    </submittedName>
</protein>
<gene>
    <name evidence="3" type="ORF">CSSPTR1EN2_LOCUS20628</name>
</gene>
<organism evidence="3 4">
    <name type="scientific">Sphagnum troendelagicum</name>
    <dbReference type="NCBI Taxonomy" id="128251"/>
    <lineage>
        <taxon>Eukaryota</taxon>
        <taxon>Viridiplantae</taxon>
        <taxon>Streptophyta</taxon>
        <taxon>Embryophyta</taxon>
        <taxon>Bryophyta</taxon>
        <taxon>Sphagnophytina</taxon>
        <taxon>Sphagnopsida</taxon>
        <taxon>Sphagnales</taxon>
        <taxon>Sphagnaceae</taxon>
        <taxon>Sphagnum</taxon>
    </lineage>
</organism>
<evidence type="ECO:0000313" key="3">
    <source>
        <dbReference type="EMBL" id="CAK9231449.1"/>
    </source>
</evidence>
<feature type="transmembrane region" description="Helical" evidence="2">
    <location>
        <begin position="12"/>
        <end position="29"/>
    </location>
</feature>